<proteinExistence type="predicted"/>
<name>A0AC35FYG7_9BILA</name>
<evidence type="ECO:0000313" key="1">
    <source>
        <dbReference type="Proteomes" id="UP000887580"/>
    </source>
</evidence>
<dbReference type="Proteomes" id="UP000887580">
    <property type="component" value="Unplaced"/>
</dbReference>
<accession>A0AC35FYG7</accession>
<reference evidence="2" key="1">
    <citation type="submission" date="2022-11" db="UniProtKB">
        <authorList>
            <consortium name="WormBaseParasite"/>
        </authorList>
    </citation>
    <scope>IDENTIFICATION</scope>
</reference>
<sequence>MYCIIFYVCLLICFFLLLHLFVILRIIRVMSASAKVTASATVSTSTSVTSSTTTTVTATKRTYSIFLPNAGKSKVEAKKRKTNEPLKILSWNVAGLRACIKKKCVENLQKCDADIIFLQETKCEAFPDEVAALPYPFKYLVPSKVKKGHAGVAMLAREKPLKITYGFGEQKFDDQGRWIHAEYENFHVIGTYVINSDLRNPDANRNKSAGFTDQEREDFTNLLNAGFVDVYRKKNPDEKDCYTYWTYFSNARSRNVGWRIDYFIVSERFYENVLDMKRRPEIHGSDHCPVEMTIKI</sequence>
<protein>
    <submittedName>
        <fullName evidence="2">DNA-(apurinic or apyrimidinic site) endonuclease</fullName>
    </submittedName>
</protein>
<organism evidence="1 2">
    <name type="scientific">Panagrolaimus sp. PS1159</name>
    <dbReference type="NCBI Taxonomy" id="55785"/>
    <lineage>
        <taxon>Eukaryota</taxon>
        <taxon>Metazoa</taxon>
        <taxon>Ecdysozoa</taxon>
        <taxon>Nematoda</taxon>
        <taxon>Chromadorea</taxon>
        <taxon>Rhabditida</taxon>
        <taxon>Tylenchina</taxon>
        <taxon>Panagrolaimomorpha</taxon>
        <taxon>Panagrolaimoidea</taxon>
        <taxon>Panagrolaimidae</taxon>
        <taxon>Panagrolaimus</taxon>
    </lineage>
</organism>
<evidence type="ECO:0000313" key="2">
    <source>
        <dbReference type="WBParaSite" id="PS1159_v2.g21522.t1"/>
    </source>
</evidence>
<dbReference type="WBParaSite" id="PS1159_v2.g21522.t1">
    <property type="protein sequence ID" value="PS1159_v2.g21522.t1"/>
    <property type="gene ID" value="PS1159_v2.g21522"/>
</dbReference>